<dbReference type="Gene3D" id="2.10.50.10">
    <property type="entry name" value="Tumor Necrosis Factor Receptor, subunit A, domain 2"/>
    <property type="match status" value="3"/>
</dbReference>
<evidence type="ECO:0000259" key="2">
    <source>
        <dbReference type="SMART" id="SM00429"/>
    </source>
</evidence>
<sequence>MGRHAALTWPVLVACSIGVAWSSPPLSIVSLTALNTAVLDSYAAGDSIEISFSAATNKANGSDALTSRSQVDAIVTFSQSLGASYTGFWTSPSVLLVTIVNASTATPPQIGVCTATINGNPFGGSVSPSLSPVLNGSFSTAPTISSVVCVAAPGQTTYAPGSQIVITFDRDTDRAGAGSMMMNTTTTNALVRASQALGQAYNSTWTTDSILTITIANVSGSAPPSPGTLKFNVVGPIRNAARTSSTGSGSVSSVATGSFRANLMPIINSISPASGPLTGTTTITITGSWLGNSASDLVNVTMAGGVCGMMSCANVVWVSSRRVTCRPPATSAPGTVTVHVQTLLGGTSATNGTFRYSAPPAVTSVSPISIPRAGGATVTIIGSNLAQNQADIVSVTIGGASCASVSFVNSSVVTCTPGQYSAAMSTTCTNCPAGMFCPTTNSSSVCPPGTYSLGSATSCTPCPAGFQCTEPDLAPVQCSAGRFSVGNQVACTDCSIGSACPSLTSAASIKACQPGTFSVGDAANCTTCPAGYYCPFTDANIQIPCPLGKYSFGGQANCTDCAPGRQCPTTASNGSPCPTGSLFAGILLDSGFHIVYDLPRRIRMPLYYVRDRDPVCAEHVLVWEPDQLYQMCPRLYMQHTNVVVGRTMFTRHVRCTRSRFGYLHGRAARDVLKFHDAPSCRLLARILQFRSRCAMHDMPCWKQLRICIVPASAVCRGSLHWVDDATSCSVPQRVLVYTWDHRVGSRKRLPSRHVRQHNGWPLPGRILSTLPGRILLPLFECADDCAYVALRQRLRVPSRERNEQSSAVSCGSAFDGSYNNTCPPGSYCPAGTRISNEYLCPAGRYSAQYGNRNATDCTACPAGSYCIEGSTSFTFCPTGTYNPRPGGVSLASCIPCPAGYACSTTGLNGTSSLTPCAQGRLSESAAYDHLYRLDVHGFDIGDQGQRLPALSIWMGVPNRDRGNLSTTAPMRFGPLLPIWNGIPARESVPQRVVRSDDQPDVGVPVPCLSRCGVSSWIYVPLGVVLPDAMPSRIVREHTGPDAMHCMRPRVLLRRRRHGGAARALLGRISLPIGVGFSNRRPMPRWQLLSSRFLDRDTLPGGNIFELHRWVLVPRGRLKSSTVSDGAVLVIDNAPAFTGLQSMPTWAILHHEWDNETDWQLYGRLCLLWERNCCPAYGGGLRAAMPSRILLPIRDCQAHSLSSGNVPVEPARHQRTRLPVVPGHDVLQFNRAFQPLRSDPRWILELGGCNVAEPVAYRSRLRDLSGWSFVPVRFEREPVSVYRWTIRARCWSGTMRRLPIWLFLPSGGVQRNRMSSGGILPAADGGIAALVSCGNLFEPDRPVLRLAVHTLPTRVVLPLVWHDRTRRAMPARVLLIILPGEFISANALPDWNVFPSVWQRGPAELPELILLSRGFRRAISECRQMPSCVILSSGFRYPTTLPARGVPAEPGVILLSKLPCRILLPWKHDLAVALPTRILLPERYGDRGTVPVPCVDDRADATDGTVFWRILLSNCLPWWPVLLLAYVGSSRWFSPGGLLFTQRGDHANAGVGRLLGRALLSRERYSGTDPLQFRKMVASVGQHELVCMSALFGRVLLPESSVVVDGGPGAMRCELLLPSGYHLPIGYLPIGSVVSDWIIVAGAVPTWVLPRPARTPKPCLSGSYCPAMTATPAPCPAGTFSNATSLGNVTECLPCTAGMYCDRPGLQVPSGPCAPGFYCISGQTTAQPANGICPPGMYCPMGSSWPNACAAGTLAPGSGNANASSCLPCPRGSFCSQTGAITLQGNAQCDGGYVCAGGCKVSSPGSGCGYQCPAGTYCIPGAFAPQSCQPGTFNPDPGRNSCLVSTAGFYSPNSGRATVISCPAGMYCPPGTINPQPCSTGRYSNRTNLVAATDCQLCDPGQYCNGTGLVSPSGPCAPGHFCASGSSSPSTTLCPRGAYCPQGATAPVACPVGMFNPNFGASDITSCLACTPSSFCSSVGATAVSGSCQPGYFCPAGSSSPQQVVCPKGHSCARSGNANAVPCAGGTYQPDPGSTSCIPCPAGSTCSQGAIVPVPAPIGTYAQAGAVIPSSCPAGRYGARPNLTDASECDICPALSFCIGGLIGGSVAPGYYCVGGCSTPTPLVLSTDGGAPCMPGYYCLGGSPFRLPAVSSWVDLPIGGPDVVPVSRRTLLPDAIGSTALSGGNVQCPAWCDVKRGLPAMRMRLSLRCERDGGPHTATMRIGIRLPGGYASACSLPWGHLSFVAVRMRHDARLHVMSAGDVLPARVAVADRLPWRVVLSSEFRMANPMQWWHVLPTEFATADRLSRWELLPGERDIAGSMFDRVLSCQDDVANAVPVGNVHRRRVQPHECDDVVPALPGRSVSGSTDEYVLLDMYGWVPVHIGSGVVHASVRVIGWGAPVCTRALLPSWNDK</sequence>
<organism evidence="3 4">
    <name type="scientific">Plasmodiophora brassicae</name>
    <name type="common">Clubroot disease agent</name>
    <dbReference type="NCBI Taxonomy" id="37360"/>
    <lineage>
        <taxon>Eukaryota</taxon>
        <taxon>Sar</taxon>
        <taxon>Rhizaria</taxon>
        <taxon>Endomyxa</taxon>
        <taxon>Phytomyxea</taxon>
        <taxon>Plasmodiophorida</taxon>
        <taxon>Plasmodiophoridae</taxon>
        <taxon>Plasmodiophora</taxon>
    </lineage>
</organism>
<evidence type="ECO:0000313" key="3">
    <source>
        <dbReference type="EMBL" id="SPQ94675.1"/>
    </source>
</evidence>
<evidence type="ECO:0000313" key="4">
    <source>
        <dbReference type="Proteomes" id="UP000290189"/>
    </source>
</evidence>
<accession>A0A3P3Y3B7</accession>
<feature type="domain" description="IPT/TIG" evidence="2">
    <location>
        <begin position="264"/>
        <end position="357"/>
    </location>
</feature>
<dbReference type="Pfam" id="PF01833">
    <property type="entry name" value="TIG"/>
    <property type="match status" value="2"/>
</dbReference>
<dbReference type="Proteomes" id="UP000290189">
    <property type="component" value="Unassembled WGS sequence"/>
</dbReference>
<dbReference type="InterPro" id="IPR009030">
    <property type="entry name" value="Growth_fac_rcpt_cys_sf"/>
</dbReference>
<dbReference type="PROSITE" id="PS51257">
    <property type="entry name" value="PROKAR_LIPOPROTEIN"/>
    <property type="match status" value="1"/>
</dbReference>
<keyword evidence="1" id="KW-0732">Signal</keyword>
<dbReference type="InterPro" id="IPR014756">
    <property type="entry name" value="Ig_E-set"/>
</dbReference>
<dbReference type="SMART" id="SM00429">
    <property type="entry name" value="IPT"/>
    <property type="match status" value="2"/>
</dbReference>
<dbReference type="CDD" id="cd00603">
    <property type="entry name" value="IPT_PCSR"/>
    <property type="match status" value="1"/>
</dbReference>
<dbReference type="PANTHER" id="PTHR47236">
    <property type="entry name" value="GENE, 32742-RELATED-RELATED"/>
    <property type="match status" value="1"/>
</dbReference>
<feature type="chain" id="PRO_5017978192" description="IPT/TIG domain-containing protein" evidence="1">
    <location>
        <begin position="23"/>
        <end position="2412"/>
    </location>
</feature>
<dbReference type="InterPro" id="IPR002909">
    <property type="entry name" value="IPT_dom"/>
</dbReference>
<proteinExistence type="predicted"/>
<dbReference type="SMART" id="SM01411">
    <property type="entry name" value="Ephrin_rec_like"/>
    <property type="match status" value="13"/>
</dbReference>
<reference evidence="3 4" key="1">
    <citation type="submission" date="2018-03" db="EMBL/GenBank/DDBJ databases">
        <authorList>
            <person name="Fogelqvist J."/>
        </authorList>
    </citation>
    <scope>NUCLEOTIDE SEQUENCE [LARGE SCALE GENOMIC DNA]</scope>
</reference>
<dbReference type="InterPro" id="IPR013783">
    <property type="entry name" value="Ig-like_fold"/>
</dbReference>
<dbReference type="SUPFAM" id="SSF81296">
    <property type="entry name" value="E set domains"/>
    <property type="match status" value="2"/>
</dbReference>
<protein>
    <recommendedName>
        <fullName evidence="2">IPT/TIG domain-containing protein</fullName>
    </recommendedName>
</protein>
<evidence type="ECO:0000256" key="1">
    <source>
        <dbReference type="SAM" id="SignalP"/>
    </source>
</evidence>
<dbReference type="Gene3D" id="2.60.40.10">
    <property type="entry name" value="Immunoglobulins"/>
    <property type="match status" value="2"/>
</dbReference>
<keyword evidence="3" id="KW-0496">Mitochondrion</keyword>
<dbReference type="EMBL" id="OVEO01000003">
    <property type="protein sequence ID" value="SPQ94675.1"/>
    <property type="molecule type" value="Genomic_DNA"/>
</dbReference>
<gene>
    <name evidence="3" type="ORF">PLBR_LOCUS1890</name>
</gene>
<dbReference type="SUPFAM" id="SSF57184">
    <property type="entry name" value="Growth factor receptor domain"/>
    <property type="match status" value="3"/>
</dbReference>
<geneLocation type="mitochondrion" evidence="3"/>
<dbReference type="PANTHER" id="PTHR47236:SF5">
    <property type="entry name" value="GENE, 32742-RELATED"/>
    <property type="match status" value="1"/>
</dbReference>
<feature type="signal peptide" evidence="1">
    <location>
        <begin position="1"/>
        <end position="22"/>
    </location>
</feature>
<name>A0A3P3Y3B7_PLABS</name>
<feature type="domain" description="IPT/TIG" evidence="2">
    <location>
        <begin position="359"/>
        <end position="439"/>
    </location>
</feature>